<reference evidence="3 4" key="1">
    <citation type="submission" date="2014-07" db="EMBL/GenBank/DDBJ databases">
        <title>Draft Genome Sequences of Environmental Pseudomonas syringae strains.</title>
        <authorList>
            <person name="Baltrus D.A."/>
            <person name="Berge O."/>
            <person name="Morris C."/>
        </authorList>
    </citation>
    <scope>NUCLEOTIDE SEQUENCE [LARGE SCALE GENOMIC DNA]</scope>
    <source>
        <strain evidence="3 4">CEB003</strain>
    </source>
</reference>
<organism evidence="3 4">
    <name type="scientific">Pseudomonas syringae</name>
    <dbReference type="NCBI Taxonomy" id="317"/>
    <lineage>
        <taxon>Bacteria</taxon>
        <taxon>Pseudomonadati</taxon>
        <taxon>Pseudomonadota</taxon>
        <taxon>Gammaproteobacteria</taxon>
        <taxon>Pseudomonadales</taxon>
        <taxon>Pseudomonadaceae</taxon>
        <taxon>Pseudomonas</taxon>
    </lineage>
</organism>
<dbReference type="AlphaFoldDB" id="A0A085UV31"/>
<dbReference type="RefSeq" id="WP_047578018.1">
    <property type="nucleotide sequence ID" value="NZ_JPQT01000130.1"/>
</dbReference>
<dbReference type="PANTHER" id="PTHR30273:SF2">
    <property type="entry name" value="PROTEIN FECR"/>
    <property type="match status" value="1"/>
</dbReference>
<dbReference type="Gene3D" id="2.60.120.1440">
    <property type="match status" value="1"/>
</dbReference>
<evidence type="ECO:0000313" key="3">
    <source>
        <dbReference type="EMBL" id="KFE47044.1"/>
    </source>
</evidence>
<dbReference type="GO" id="GO:0016989">
    <property type="term" value="F:sigma factor antagonist activity"/>
    <property type="evidence" value="ECO:0007669"/>
    <property type="project" value="TreeGrafter"/>
</dbReference>
<dbReference type="PIRSF" id="PIRSF018266">
    <property type="entry name" value="FecR"/>
    <property type="match status" value="1"/>
</dbReference>
<protein>
    <submittedName>
        <fullName evidence="3">Iron dicitrate transport regulator FecR</fullName>
    </submittedName>
</protein>
<sequence>MTTLTPQQRLALEQAANWFTKLQSEDVTCADQGVWSEWLASCGENRWAWDQAQQLQQRLQGLPTGVTGRAFSLADQPEQSGRRTLLKGLVLAVGGGMLSYGGYRHAHTAGWTADYRTATGEQLRTVLADGTLLQLDTASAVDVAYDANSRRLMLREGEILVTTAPDPAGRPFFVQTPQGVVQALGTRFSVRSENGAARVAVFEHQVRITPLAGLPLVVDAGMQCAFDSRQTQIPSPVTPGQDSWSKGVLVANEQRLDSFLAELGRYRSGWLRCDPAIAGLRISGAFALNDTDQALQALTTSLPVRVEAKTRYWVTVLPR</sequence>
<feature type="domain" description="FecR protein" evidence="1">
    <location>
        <begin position="114"/>
        <end position="206"/>
    </location>
</feature>
<gene>
    <name evidence="3" type="ORF">IV02_23210</name>
</gene>
<dbReference type="InterPro" id="IPR012373">
    <property type="entry name" value="Ferrdict_sens_TM"/>
</dbReference>
<evidence type="ECO:0000313" key="4">
    <source>
        <dbReference type="Proteomes" id="UP000028643"/>
    </source>
</evidence>
<dbReference type="Pfam" id="PF16220">
    <property type="entry name" value="DUF4880"/>
    <property type="match status" value="1"/>
</dbReference>
<dbReference type="PANTHER" id="PTHR30273">
    <property type="entry name" value="PERIPLASMIC SIGNAL SENSOR AND SIGMA FACTOR ACTIVATOR FECR-RELATED"/>
    <property type="match status" value="1"/>
</dbReference>
<comment type="caution">
    <text evidence="3">The sequence shown here is derived from an EMBL/GenBank/DDBJ whole genome shotgun (WGS) entry which is preliminary data.</text>
</comment>
<dbReference type="InterPro" id="IPR032623">
    <property type="entry name" value="FecR_N"/>
</dbReference>
<proteinExistence type="predicted"/>
<accession>A0A085UV31</accession>
<evidence type="ECO:0000259" key="1">
    <source>
        <dbReference type="Pfam" id="PF04773"/>
    </source>
</evidence>
<feature type="domain" description="FecR N-terminal" evidence="2">
    <location>
        <begin position="13"/>
        <end position="55"/>
    </location>
</feature>
<dbReference type="Pfam" id="PF04773">
    <property type="entry name" value="FecR"/>
    <property type="match status" value="1"/>
</dbReference>
<evidence type="ECO:0000259" key="2">
    <source>
        <dbReference type="Pfam" id="PF16220"/>
    </source>
</evidence>
<dbReference type="InterPro" id="IPR006860">
    <property type="entry name" value="FecR"/>
</dbReference>
<dbReference type="EMBL" id="JPQT01000130">
    <property type="protein sequence ID" value="KFE47044.1"/>
    <property type="molecule type" value="Genomic_DNA"/>
</dbReference>
<name>A0A085UV31_PSESX</name>
<dbReference type="Proteomes" id="UP000028643">
    <property type="component" value="Unassembled WGS sequence"/>
</dbReference>
<dbReference type="PATRIC" id="fig|317.174.peg.4747"/>